<proteinExistence type="predicted"/>
<dbReference type="PANTHER" id="PTHR46931:SF14">
    <property type="entry name" value="CRIB DOMAIN-CONTAINING PROTEIN RIC2"/>
    <property type="match status" value="1"/>
</dbReference>
<dbReference type="CDD" id="cd00132">
    <property type="entry name" value="CRIB"/>
    <property type="match status" value="1"/>
</dbReference>
<dbReference type="AlphaFoldDB" id="A0A8J5GZZ8"/>
<feature type="domain" description="CRIB" evidence="1">
    <location>
        <begin position="82"/>
        <end position="95"/>
    </location>
</feature>
<dbReference type="EMBL" id="JACMSC010000006">
    <property type="protein sequence ID" value="KAG6516898.1"/>
    <property type="molecule type" value="Genomic_DNA"/>
</dbReference>
<reference evidence="2 3" key="1">
    <citation type="submission" date="2020-08" db="EMBL/GenBank/DDBJ databases">
        <title>Plant Genome Project.</title>
        <authorList>
            <person name="Zhang R.-G."/>
        </authorList>
    </citation>
    <scope>NUCLEOTIDE SEQUENCE [LARGE SCALE GENOMIC DNA]</scope>
    <source>
        <tissue evidence="2">Rhizome</tissue>
    </source>
</reference>
<sequence length="111" mass="12464">MDRFTILRFSTPCVSMSSVSVCENQNQPKKQQTDCTMHTIEKSKSAFGAIPFPKLSISLGFQKMIKSLSHLVYKEEEADMEISLPTDVLHVAHIGCDGFSSTMNMNGFWLQ</sequence>
<evidence type="ECO:0000313" key="2">
    <source>
        <dbReference type="EMBL" id="KAG6516898.1"/>
    </source>
</evidence>
<dbReference type="InterPro" id="IPR000095">
    <property type="entry name" value="CRIB_dom"/>
</dbReference>
<comment type="caution">
    <text evidence="2">The sequence shown here is derived from an EMBL/GenBank/DDBJ whole genome shotgun (WGS) entry which is preliminary data.</text>
</comment>
<gene>
    <name evidence="2" type="ORF">ZIOFF_020273</name>
</gene>
<accession>A0A8J5GZZ8</accession>
<name>A0A8J5GZZ8_ZINOF</name>
<keyword evidence="3" id="KW-1185">Reference proteome</keyword>
<evidence type="ECO:0000259" key="1">
    <source>
        <dbReference type="PROSITE" id="PS50108"/>
    </source>
</evidence>
<dbReference type="InterPro" id="IPR044509">
    <property type="entry name" value="RIC2/4"/>
</dbReference>
<organism evidence="2 3">
    <name type="scientific">Zingiber officinale</name>
    <name type="common">Ginger</name>
    <name type="synonym">Amomum zingiber</name>
    <dbReference type="NCBI Taxonomy" id="94328"/>
    <lineage>
        <taxon>Eukaryota</taxon>
        <taxon>Viridiplantae</taxon>
        <taxon>Streptophyta</taxon>
        <taxon>Embryophyta</taxon>
        <taxon>Tracheophyta</taxon>
        <taxon>Spermatophyta</taxon>
        <taxon>Magnoliopsida</taxon>
        <taxon>Liliopsida</taxon>
        <taxon>Zingiberales</taxon>
        <taxon>Zingiberaceae</taxon>
        <taxon>Zingiber</taxon>
    </lineage>
</organism>
<dbReference type="Proteomes" id="UP000734854">
    <property type="component" value="Unassembled WGS sequence"/>
</dbReference>
<evidence type="ECO:0000313" key="3">
    <source>
        <dbReference type="Proteomes" id="UP000734854"/>
    </source>
</evidence>
<dbReference type="PROSITE" id="PS50108">
    <property type="entry name" value="CRIB"/>
    <property type="match status" value="1"/>
</dbReference>
<dbReference type="PANTHER" id="PTHR46931">
    <property type="entry name" value="CRIB DOMAIN-CONTAINING PROTEIN RIC2"/>
    <property type="match status" value="1"/>
</dbReference>
<protein>
    <recommendedName>
        <fullName evidence="1">CRIB domain-containing protein</fullName>
    </recommendedName>
</protein>